<dbReference type="PANTHER" id="PTHR22826">
    <property type="entry name" value="RHO GUANINE EXCHANGE FACTOR-RELATED"/>
    <property type="match status" value="1"/>
</dbReference>
<dbReference type="GO" id="GO:0005085">
    <property type="term" value="F:guanyl-nucleotide exchange factor activity"/>
    <property type="evidence" value="ECO:0007669"/>
    <property type="project" value="UniProtKB-KW"/>
</dbReference>
<evidence type="ECO:0000313" key="2">
    <source>
        <dbReference type="Ensembl" id="ENSCCRP00015058478.1"/>
    </source>
</evidence>
<protein>
    <submittedName>
        <fullName evidence="2">Uncharacterized protein</fullName>
    </submittedName>
</protein>
<dbReference type="GO" id="GO:0005737">
    <property type="term" value="C:cytoplasm"/>
    <property type="evidence" value="ECO:0007669"/>
    <property type="project" value="TreeGrafter"/>
</dbReference>
<dbReference type="Proteomes" id="UP000694700">
    <property type="component" value="Unplaced"/>
</dbReference>
<name>A0A8C1VYR5_CYPCA</name>
<proteinExistence type="predicted"/>
<dbReference type="InterPro" id="IPR051336">
    <property type="entry name" value="RhoGEF_Guanine_NuclExch_SF"/>
</dbReference>
<evidence type="ECO:0000256" key="1">
    <source>
        <dbReference type="ARBA" id="ARBA00022658"/>
    </source>
</evidence>
<evidence type="ECO:0000313" key="3">
    <source>
        <dbReference type="Proteomes" id="UP000694700"/>
    </source>
</evidence>
<sequence>MQQEIRPLLAVDIIEQLHRQFALLSGGRGKDGSPIITFPEFSGFNEVSDEDFVNVVTYLTSIPRTSSCLFDFCLMVLVSLSNLSVSVLHPLAWMLLALASSSSWTAGRTNGTQQSLHSQATILIQALVEVL</sequence>
<dbReference type="Ensembl" id="ENSCCRT00015060401.1">
    <property type="protein sequence ID" value="ENSCCRP00015058478.1"/>
    <property type="gene ID" value="ENSCCRG00015023983.1"/>
</dbReference>
<accession>A0A8C1VYR5</accession>
<organism evidence="2 3">
    <name type="scientific">Cyprinus carpio</name>
    <name type="common">Common carp</name>
    <dbReference type="NCBI Taxonomy" id="7962"/>
    <lineage>
        <taxon>Eukaryota</taxon>
        <taxon>Metazoa</taxon>
        <taxon>Chordata</taxon>
        <taxon>Craniata</taxon>
        <taxon>Vertebrata</taxon>
        <taxon>Euteleostomi</taxon>
        <taxon>Actinopterygii</taxon>
        <taxon>Neopterygii</taxon>
        <taxon>Teleostei</taxon>
        <taxon>Ostariophysi</taxon>
        <taxon>Cypriniformes</taxon>
        <taxon>Cyprinidae</taxon>
        <taxon>Cyprininae</taxon>
        <taxon>Cyprinus</taxon>
    </lineage>
</organism>
<keyword evidence="1" id="KW-0344">Guanine-nucleotide releasing factor</keyword>
<dbReference type="AlphaFoldDB" id="A0A8C1VYR5"/>
<dbReference type="PANTHER" id="PTHR22826:SF201">
    <property type="entry name" value="GUANINE NUCLEOTIDE EXCHANGE FACTOR MCF2L2-RELATED"/>
    <property type="match status" value="1"/>
</dbReference>
<reference evidence="2" key="1">
    <citation type="submission" date="2025-08" db="UniProtKB">
        <authorList>
            <consortium name="Ensembl"/>
        </authorList>
    </citation>
    <scope>IDENTIFICATION</scope>
</reference>